<keyword evidence="12" id="KW-1185">Reference proteome</keyword>
<dbReference type="InterPro" id="IPR034746">
    <property type="entry name" value="POTRA"/>
</dbReference>
<feature type="domain" description="POTRA" evidence="10">
    <location>
        <begin position="42"/>
        <end position="118"/>
    </location>
</feature>
<protein>
    <submittedName>
        <fullName evidence="11">Hemolysin activation/secretion protein</fullName>
    </submittedName>
</protein>
<dbReference type="InterPro" id="IPR051544">
    <property type="entry name" value="TPS_OM_transporter"/>
</dbReference>
<dbReference type="Proteomes" id="UP000243778">
    <property type="component" value="Unassembled WGS sequence"/>
</dbReference>
<keyword evidence="9" id="KW-0732">Signal</keyword>
<evidence type="ECO:0000313" key="12">
    <source>
        <dbReference type="Proteomes" id="UP000243778"/>
    </source>
</evidence>
<organism evidence="11 12">
    <name type="scientific">Pseudomonas kuykendallii</name>
    <dbReference type="NCBI Taxonomy" id="1007099"/>
    <lineage>
        <taxon>Bacteria</taxon>
        <taxon>Pseudomonadati</taxon>
        <taxon>Pseudomonadota</taxon>
        <taxon>Gammaproteobacteria</taxon>
        <taxon>Pseudomonadales</taxon>
        <taxon>Pseudomonadaceae</taxon>
        <taxon>Pseudomonas</taxon>
    </lineage>
</organism>
<keyword evidence="8" id="KW-0998">Cell outer membrane</keyword>
<dbReference type="InterPro" id="IPR013686">
    <property type="entry name" value="Polypept-transport_assoc_ShlB"/>
</dbReference>
<dbReference type="InterPro" id="IPR005565">
    <property type="entry name" value="Hemolysn_activator_HlyB_C"/>
</dbReference>
<keyword evidence="4" id="KW-1134">Transmembrane beta strand</keyword>
<name>A0A1H2XQ48_9PSED</name>
<dbReference type="PANTHER" id="PTHR34597">
    <property type="entry name" value="SLR1661 PROTEIN"/>
    <property type="match status" value="1"/>
</dbReference>
<evidence type="ECO:0000256" key="9">
    <source>
        <dbReference type="SAM" id="SignalP"/>
    </source>
</evidence>
<evidence type="ECO:0000256" key="7">
    <source>
        <dbReference type="ARBA" id="ARBA00023136"/>
    </source>
</evidence>
<evidence type="ECO:0000256" key="5">
    <source>
        <dbReference type="ARBA" id="ARBA00022692"/>
    </source>
</evidence>
<dbReference type="AlphaFoldDB" id="A0A1H2XQ48"/>
<dbReference type="EMBL" id="FNNU01000002">
    <property type="protein sequence ID" value="SDW94788.1"/>
    <property type="molecule type" value="Genomic_DNA"/>
</dbReference>
<evidence type="ECO:0000256" key="1">
    <source>
        <dbReference type="ARBA" id="ARBA00004442"/>
    </source>
</evidence>
<dbReference type="RefSeq" id="WP_090227200.1">
    <property type="nucleotide sequence ID" value="NZ_FNNU01000002.1"/>
</dbReference>
<evidence type="ECO:0000256" key="8">
    <source>
        <dbReference type="ARBA" id="ARBA00023237"/>
    </source>
</evidence>
<dbReference type="GO" id="GO:0046819">
    <property type="term" value="P:protein secretion by the type V secretion system"/>
    <property type="evidence" value="ECO:0007669"/>
    <property type="project" value="TreeGrafter"/>
</dbReference>
<gene>
    <name evidence="11" type="ORF">SAMN05216287_1984</name>
</gene>
<dbReference type="GO" id="GO:0009279">
    <property type="term" value="C:cell outer membrane"/>
    <property type="evidence" value="ECO:0007669"/>
    <property type="project" value="UniProtKB-SubCell"/>
</dbReference>
<dbReference type="Pfam" id="PF03865">
    <property type="entry name" value="ShlB"/>
    <property type="match status" value="1"/>
</dbReference>
<dbReference type="OrthoDB" id="572300at2"/>
<dbReference type="Gene3D" id="2.40.160.50">
    <property type="entry name" value="membrane protein fhac: a member of the omp85/tpsb transporter family"/>
    <property type="match status" value="1"/>
</dbReference>
<reference evidence="12" key="1">
    <citation type="submission" date="2016-10" db="EMBL/GenBank/DDBJ databases">
        <authorList>
            <person name="Varghese N."/>
            <person name="Submissions S."/>
        </authorList>
    </citation>
    <scope>NUCLEOTIDE SEQUENCE [LARGE SCALE GENOMIC DNA]</scope>
    <source>
        <strain evidence="12">NRRL B-59562</strain>
    </source>
</reference>
<evidence type="ECO:0000259" key="10">
    <source>
        <dbReference type="PROSITE" id="PS51779"/>
    </source>
</evidence>
<dbReference type="GO" id="GO:0008320">
    <property type="term" value="F:protein transmembrane transporter activity"/>
    <property type="evidence" value="ECO:0007669"/>
    <property type="project" value="TreeGrafter"/>
</dbReference>
<accession>A0A1H2XQ48</accession>
<keyword evidence="3" id="KW-0813">Transport</keyword>
<evidence type="ECO:0000256" key="4">
    <source>
        <dbReference type="ARBA" id="ARBA00022452"/>
    </source>
</evidence>
<keyword evidence="7" id="KW-0472">Membrane</keyword>
<dbReference type="GO" id="GO:0098046">
    <property type="term" value="C:type V protein secretion system complex"/>
    <property type="evidence" value="ECO:0007669"/>
    <property type="project" value="TreeGrafter"/>
</dbReference>
<dbReference type="STRING" id="1007099.SAMN05216287_1984"/>
<comment type="similarity">
    <text evidence="2">Belongs to the TPS (TC 1.B.20) family.</text>
</comment>
<feature type="chain" id="PRO_5017333015" evidence="9">
    <location>
        <begin position="28"/>
        <end position="529"/>
    </location>
</feature>
<dbReference type="Gene3D" id="3.10.20.310">
    <property type="entry name" value="membrane protein fhac"/>
    <property type="match status" value="1"/>
</dbReference>
<dbReference type="PANTHER" id="PTHR34597:SF1">
    <property type="entry name" value="HEME_HEMOPEXIN TRANSPORTER PROTEIN HUXB"/>
    <property type="match status" value="1"/>
</dbReference>
<proteinExistence type="inferred from homology"/>
<sequence>MSYSDKPARILFCALSLAVMTANLAFAADAPVANAPAAESRVMVKKVAFTGNKTFTSDQLSAQLAADLGRPLTFKDINALAKKIEAYYHLSGYRLAKVVVPQQDFAHQDALQMVVLEGWLGKIEVNGNQRYSDQRVIGALKAGGVETSKPFTLEDVERALTRLNRQSGIEVSSTLQPGKELGSTDLLVNVEESPRIQGALEANNYGNDNTGEYRVIPSLQFANLSGRGDELNLLAMQSLGEGDLHFEYVDYTTPLNAVGTHAHAYYSQGNVDIGSQFRILEIEGDNTSWGLGLSQDFVRSARTIYTAGAWLEYQDLDQSMLGQSTAEDKIRKLRFSFGLDNTDLYGRTLASLDLHQGLGEALGGMDDSSSMSSRAYAHADNDFTKLSFDLTRLQQINARLLVIPRLYGQYSADSLVSSEQWAIGGFGSVAGHPASAYSGDHGVTASVEGRYSLFSDSDRYQLTSRLEHGRIWIKDPLPEQNDSEDLTGFSIGLLARPLKSVDLRLDWGLPVGEKTEDSSYVYAQARYHF</sequence>
<dbReference type="Pfam" id="PF08479">
    <property type="entry name" value="POTRA_2"/>
    <property type="match status" value="1"/>
</dbReference>
<evidence type="ECO:0000313" key="11">
    <source>
        <dbReference type="EMBL" id="SDW94788.1"/>
    </source>
</evidence>
<feature type="signal peptide" evidence="9">
    <location>
        <begin position="1"/>
        <end position="27"/>
    </location>
</feature>
<dbReference type="PROSITE" id="PS51779">
    <property type="entry name" value="POTRA"/>
    <property type="match status" value="1"/>
</dbReference>
<keyword evidence="6" id="KW-0653">Protein transport</keyword>
<evidence type="ECO:0000256" key="3">
    <source>
        <dbReference type="ARBA" id="ARBA00022448"/>
    </source>
</evidence>
<evidence type="ECO:0000256" key="6">
    <source>
        <dbReference type="ARBA" id="ARBA00022927"/>
    </source>
</evidence>
<keyword evidence="5" id="KW-0812">Transmembrane</keyword>
<comment type="subcellular location">
    <subcellularLocation>
        <location evidence="1">Cell outer membrane</location>
    </subcellularLocation>
</comment>
<evidence type="ECO:0000256" key="2">
    <source>
        <dbReference type="ARBA" id="ARBA00009055"/>
    </source>
</evidence>